<proteinExistence type="predicted"/>
<keyword evidence="2" id="KW-1185">Reference proteome</keyword>
<accession>A0A2P7R592</accession>
<gene>
    <name evidence="1" type="ORF">C7I36_04780</name>
</gene>
<evidence type="ECO:0000313" key="1">
    <source>
        <dbReference type="EMBL" id="PSJ45389.1"/>
    </source>
</evidence>
<dbReference type="AlphaFoldDB" id="A0A2P7R592"/>
<sequence>MSKQENSDEIALAVDELITGGPFATGTGSGMRRAEYDDYFKRRFPEAWAEGQSGFIEHHSTNIQ</sequence>
<dbReference type="Proteomes" id="UP000242181">
    <property type="component" value="Unassembled WGS sequence"/>
</dbReference>
<dbReference type="EMBL" id="PXYH01000005">
    <property type="protein sequence ID" value="PSJ45389.1"/>
    <property type="molecule type" value="Genomic_DNA"/>
</dbReference>
<dbReference type="RefSeq" id="WP_106452595.1">
    <property type="nucleotide sequence ID" value="NZ_PXYH01000005.1"/>
</dbReference>
<comment type="caution">
    <text evidence="1">The sequence shown here is derived from an EMBL/GenBank/DDBJ whole genome shotgun (WGS) entry which is preliminary data.</text>
</comment>
<name>A0A2P7R592_9GAMM</name>
<evidence type="ECO:0000313" key="2">
    <source>
        <dbReference type="Proteomes" id="UP000242181"/>
    </source>
</evidence>
<protein>
    <submittedName>
        <fullName evidence="1">Uncharacterized protein</fullName>
    </submittedName>
</protein>
<reference evidence="1 2" key="1">
    <citation type="submission" date="2018-03" db="EMBL/GenBank/DDBJ databases">
        <title>The draft genome of Zobellella taiwanensis JCM 13381.</title>
        <authorList>
            <person name="Liu L."/>
            <person name="Li L."/>
            <person name="Wang T."/>
            <person name="Zhang X."/>
            <person name="Liang L."/>
        </authorList>
    </citation>
    <scope>NUCLEOTIDE SEQUENCE [LARGE SCALE GENOMIC DNA]</scope>
    <source>
        <strain evidence="1 2">JCM 13381</strain>
    </source>
</reference>
<organism evidence="1 2">
    <name type="scientific">Zobellella taiwanensis</name>
    <dbReference type="NCBI Taxonomy" id="347535"/>
    <lineage>
        <taxon>Bacteria</taxon>
        <taxon>Pseudomonadati</taxon>
        <taxon>Pseudomonadota</taxon>
        <taxon>Gammaproteobacteria</taxon>
        <taxon>Aeromonadales</taxon>
        <taxon>Aeromonadaceae</taxon>
        <taxon>Zobellella</taxon>
    </lineage>
</organism>